<dbReference type="Pfam" id="PF11174">
    <property type="entry name" value="DUF2970"/>
    <property type="match status" value="1"/>
</dbReference>
<keyword evidence="3" id="KW-1185">Reference proteome</keyword>
<feature type="transmembrane region" description="Helical" evidence="1">
    <location>
        <begin position="50"/>
        <end position="75"/>
    </location>
</feature>
<keyword evidence="1" id="KW-0472">Membrane</keyword>
<keyword evidence="1" id="KW-0812">Transmembrane</keyword>
<reference evidence="2 3" key="1">
    <citation type="submission" date="2020-11" db="EMBL/GenBank/DDBJ databases">
        <title>Algicoccus daihaiensis sp.nov., isolated from Daihai Lake in Inner Mongolia.</title>
        <authorList>
            <person name="Kai J."/>
        </authorList>
    </citation>
    <scope>NUCLEOTIDE SEQUENCE [LARGE SCALE GENOMIC DNA]</scope>
    <source>
        <strain evidence="3">f23</strain>
    </source>
</reference>
<evidence type="ECO:0000256" key="1">
    <source>
        <dbReference type="SAM" id="Phobius"/>
    </source>
</evidence>
<protein>
    <submittedName>
        <fullName evidence="2">DUF2970 domain-containing protein</fullName>
    </submittedName>
</protein>
<proteinExistence type="predicted"/>
<evidence type="ECO:0000313" key="3">
    <source>
        <dbReference type="Proteomes" id="UP000831607"/>
    </source>
</evidence>
<sequence>MTTEQEKSDLLESSQRKLNFLQTLKAVLWAMFGVRKGAGLKEDIAKLNPVYVILTGILFGVLFVGSLVLVVQWVVSSAAG</sequence>
<dbReference type="EMBL" id="CP063982">
    <property type="protein sequence ID" value="UOD50597.1"/>
    <property type="molecule type" value="Genomic_DNA"/>
</dbReference>
<evidence type="ECO:0000313" key="2">
    <source>
        <dbReference type="EMBL" id="UOD50597.1"/>
    </source>
</evidence>
<name>A0ABY4AJZ4_9BURK</name>
<dbReference type="RefSeq" id="WP_243479001.1">
    <property type="nucleotide sequence ID" value="NZ_CP063982.1"/>
</dbReference>
<organism evidence="2 3">
    <name type="scientific">Orrella daihaiensis</name>
    <dbReference type="NCBI Taxonomy" id="2782176"/>
    <lineage>
        <taxon>Bacteria</taxon>
        <taxon>Pseudomonadati</taxon>
        <taxon>Pseudomonadota</taxon>
        <taxon>Betaproteobacteria</taxon>
        <taxon>Burkholderiales</taxon>
        <taxon>Alcaligenaceae</taxon>
        <taxon>Orrella</taxon>
    </lineage>
</organism>
<accession>A0ABY4AJZ4</accession>
<dbReference type="InterPro" id="IPR021344">
    <property type="entry name" value="DUF2970"/>
</dbReference>
<dbReference type="Proteomes" id="UP000831607">
    <property type="component" value="Chromosome"/>
</dbReference>
<gene>
    <name evidence="2" type="ORF">DHf2319_01250</name>
</gene>
<keyword evidence="1" id="KW-1133">Transmembrane helix</keyword>